<dbReference type="InterPro" id="IPR034683">
    <property type="entry name" value="IspD/TarI"/>
</dbReference>
<dbReference type="SUPFAM" id="SSF53448">
    <property type="entry name" value="Nucleotide-diphospho-sugar transferases"/>
    <property type="match status" value="1"/>
</dbReference>
<sequence length="225" mass="23390">MTVTAILPVPVRFARRRDAVFAAVAGTSPLDRAVRALEVAGDVVIAVAGPLADQVGEALAGQPFSRVRVVVSEPPGERVHCVAAGLTVVADASHVVVHDIEWPTAGTGVVDRIAAALREGAVAVMPSRPVTDSVKSVDPDGALTATLDRSQLRTVQYPRGFAADVLTQLVGLHRSGPFDELEAALSAGVPVSLIDGDAEALSVELPRDTDYLAALITTRQDLPTP</sequence>
<dbReference type="PANTHER" id="PTHR32125:SF4">
    <property type="entry name" value="2-C-METHYL-D-ERYTHRITOL 4-PHOSPHATE CYTIDYLYLTRANSFERASE, CHLOROPLASTIC"/>
    <property type="match status" value="1"/>
</dbReference>
<keyword evidence="1 3" id="KW-0808">Transferase</keyword>
<dbReference type="Proteomes" id="UP000465304">
    <property type="component" value="Unassembled WGS sequence"/>
</dbReference>
<dbReference type="InterPro" id="IPR050088">
    <property type="entry name" value="IspD/TarI_cytidylyltransf_bact"/>
</dbReference>
<evidence type="ECO:0000256" key="2">
    <source>
        <dbReference type="ARBA" id="ARBA00022695"/>
    </source>
</evidence>
<protein>
    <submittedName>
        <fullName evidence="3">2-C-methyl-D-erythritol 4-phosphate cytidylyltransferase</fullName>
    </submittedName>
</protein>
<evidence type="ECO:0000256" key="1">
    <source>
        <dbReference type="ARBA" id="ARBA00022679"/>
    </source>
</evidence>
<reference evidence="3 4" key="1">
    <citation type="journal article" date="2019" name="Emerg. Microbes Infect.">
        <title>Comprehensive subspecies identification of 175 nontuberculous mycobacteria species based on 7547 genomic profiles.</title>
        <authorList>
            <person name="Matsumoto Y."/>
            <person name="Kinjo T."/>
            <person name="Motooka D."/>
            <person name="Nabeya D."/>
            <person name="Jung N."/>
            <person name="Uechi K."/>
            <person name="Horii T."/>
            <person name="Iida T."/>
            <person name="Fujita J."/>
            <person name="Nakamura S."/>
        </authorList>
    </citation>
    <scope>NUCLEOTIDE SEQUENCE [LARGE SCALE GENOMIC DNA]</scope>
    <source>
        <strain evidence="3 4">JCM 30996</strain>
    </source>
</reference>
<comment type="caution">
    <text evidence="3">The sequence shown here is derived from an EMBL/GenBank/DDBJ whole genome shotgun (WGS) entry which is preliminary data.</text>
</comment>
<evidence type="ECO:0000313" key="4">
    <source>
        <dbReference type="Proteomes" id="UP000465304"/>
    </source>
</evidence>
<dbReference type="AlphaFoldDB" id="A0A7I9ZU03"/>
<organism evidence="3 4">
    <name type="scientific">Mycolicibacterium hippocampi</name>
    <dbReference type="NCBI Taxonomy" id="659824"/>
    <lineage>
        <taxon>Bacteria</taxon>
        <taxon>Bacillati</taxon>
        <taxon>Actinomycetota</taxon>
        <taxon>Actinomycetes</taxon>
        <taxon>Mycobacteriales</taxon>
        <taxon>Mycobacteriaceae</taxon>
        <taxon>Mycolicibacterium</taxon>
    </lineage>
</organism>
<dbReference type="Pfam" id="PF01128">
    <property type="entry name" value="IspD"/>
    <property type="match status" value="1"/>
</dbReference>
<dbReference type="PANTHER" id="PTHR32125">
    <property type="entry name" value="2-C-METHYL-D-ERYTHRITOL 4-PHOSPHATE CYTIDYLYLTRANSFERASE, CHLOROPLASTIC"/>
    <property type="match status" value="1"/>
</dbReference>
<dbReference type="Gene3D" id="3.90.550.10">
    <property type="entry name" value="Spore Coat Polysaccharide Biosynthesis Protein SpsA, Chain A"/>
    <property type="match status" value="1"/>
</dbReference>
<keyword evidence="4" id="KW-1185">Reference proteome</keyword>
<accession>A0A7I9ZU03</accession>
<evidence type="ECO:0000313" key="3">
    <source>
        <dbReference type="EMBL" id="GFH04263.1"/>
    </source>
</evidence>
<dbReference type="RefSeq" id="WP_163892923.1">
    <property type="nucleotide sequence ID" value="NZ_BLLB01000002.1"/>
</dbReference>
<keyword evidence="2 3" id="KW-0548">Nucleotidyltransferase</keyword>
<dbReference type="GO" id="GO:0050518">
    <property type="term" value="F:2-C-methyl-D-erythritol 4-phosphate cytidylyltransferase activity"/>
    <property type="evidence" value="ECO:0007669"/>
    <property type="project" value="TreeGrafter"/>
</dbReference>
<gene>
    <name evidence="3" type="primary">ispD</name>
    <name evidence="3" type="ORF">MHIP_47460</name>
</gene>
<name>A0A7I9ZU03_9MYCO</name>
<proteinExistence type="predicted"/>
<dbReference type="InterPro" id="IPR029044">
    <property type="entry name" value="Nucleotide-diphossugar_trans"/>
</dbReference>
<dbReference type="EMBL" id="BLLB01000002">
    <property type="protein sequence ID" value="GFH04263.1"/>
    <property type="molecule type" value="Genomic_DNA"/>
</dbReference>